<evidence type="ECO:0000256" key="3">
    <source>
        <dbReference type="ARBA" id="ARBA00022490"/>
    </source>
</evidence>
<evidence type="ECO:0000256" key="16">
    <source>
        <dbReference type="SAM" id="Coils"/>
    </source>
</evidence>
<dbReference type="SUPFAM" id="SSF46689">
    <property type="entry name" value="Homeodomain-like"/>
    <property type="match status" value="1"/>
</dbReference>
<keyword evidence="4 15" id="KW-0678">Repressor</keyword>
<evidence type="ECO:0000313" key="19">
    <source>
        <dbReference type="EMBL" id="TDQ49534.1"/>
    </source>
</evidence>
<gene>
    <name evidence="15" type="primary">ntrC</name>
    <name evidence="19" type="ORF">EV696_104240</name>
</gene>
<dbReference type="InterPro" id="IPR002078">
    <property type="entry name" value="Sigma_54_int"/>
</dbReference>
<evidence type="ECO:0000256" key="9">
    <source>
        <dbReference type="ARBA" id="ARBA00023015"/>
    </source>
</evidence>
<feature type="modified residue" description="4-aspartylphosphate" evidence="14">
    <location>
        <position position="55"/>
    </location>
</feature>
<dbReference type="Gene3D" id="1.10.8.60">
    <property type="match status" value="1"/>
</dbReference>
<dbReference type="SUPFAM" id="SSF52172">
    <property type="entry name" value="CheY-like"/>
    <property type="match status" value="1"/>
</dbReference>
<dbReference type="PROSITE" id="PS50045">
    <property type="entry name" value="SIGMA54_INTERACT_4"/>
    <property type="match status" value="1"/>
</dbReference>
<dbReference type="PANTHER" id="PTHR32071:SF95">
    <property type="entry name" value="DNA-BINDING TRANSCRIPTIONAL REGULATOR NTRC"/>
    <property type="match status" value="1"/>
</dbReference>
<evidence type="ECO:0000256" key="4">
    <source>
        <dbReference type="ARBA" id="ARBA00022491"/>
    </source>
</evidence>
<dbReference type="InterPro" id="IPR003593">
    <property type="entry name" value="AAA+_ATPase"/>
</dbReference>
<dbReference type="GO" id="GO:0005737">
    <property type="term" value="C:cytoplasm"/>
    <property type="evidence" value="ECO:0007669"/>
    <property type="project" value="UniProtKB-SubCell"/>
</dbReference>
<dbReference type="PROSITE" id="PS00676">
    <property type="entry name" value="SIGMA54_INTERACT_2"/>
    <property type="match status" value="1"/>
</dbReference>
<keyword evidence="6 15" id="KW-0547">Nucleotide-binding</keyword>
<keyword evidence="7 15" id="KW-0067">ATP-binding</keyword>
<dbReference type="GO" id="GO:0005524">
    <property type="term" value="F:ATP binding"/>
    <property type="evidence" value="ECO:0007669"/>
    <property type="project" value="UniProtKB-KW"/>
</dbReference>
<dbReference type="InterPro" id="IPR009057">
    <property type="entry name" value="Homeodomain-like_sf"/>
</dbReference>
<dbReference type="OrthoDB" id="9804019at2"/>
<dbReference type="PROSITE" id="PS50110">
    <property type="entry name" value="RESPONSE_REGULATORY"/>
    <property type="match status" value="1"/>
</dbReference>
<keyword evidence="10 15" id="KW-0238">DNA-binding</keyword>
<evidence type="ECO:0000313" key="20">
    <source>
        <dbReference type="Proteomes" id="UP000295375"/>
    </source>
</evidence>
<feature type="domain" description="Sigma-54 factor interaction" evidence="17">
    <location>
        <begin position="138"/>
        <end position="367"/>
    </location>
</feature>
<dbReference type="InterPro" id="IPR025662">
    <property type="entry name" value="Sigma_54_int_dom_ATP-bd_1"/>
</dbReference>
<keyword evidence="8 15" id="KW-0902">Two-component regulatory system</keyword>
<reference evidence="19 20" key="1">
    <citation type="submission" date="2019-03" db="EMBL/GenBank/DDBJ databases">
        <title>Genomic Encyclopedia of Type Strains, Phase IV (KMG-IV): sequencing the most valuable type-strain genomes for metagenomic binning, comparative biology and taxonomic classification.</title>
        <authorList>
            <person name="Goeker M."/>
        </authorList>
    </citation>
    <scope>NUCLEOTIDE SEQUENCE [LARGE SCALE GENOMIC DNA]</scope>
    <source>
        <strain evidence="19 20">DSM 103792</strain>
    </source>
</reference>
<dbReference type="PANTHER" id="PTHR32071">
    <property type="entry name" value="TRANSCRIPTIONAL REGULATORY PROTEIN"/>
    <property type="match status" value="1"/>
</dbReference>
<evidence type="ECO:0000256" key="11">
    <source>
        <dbReference type="ARBA" id="ARBA00023159"/>
    </source>
</evidence>
<evidence type="ECO:0000256" key="14">
    <source>
        <dbReference type="PROSITE-ProRule" id="PRU00169"/>
    </source>
</evidence>
<dbReference type="GO" id="GO:0043565">
    <property type="term" value="F:sequence-specific DNA binding"/>
    <property type="evidence" value="ECO:0007669"/>
    <property type="project" value="InterPro"/>
</dbReference>
<keyword evidence="13 15" id="KW-0535">Nitrogen fixation</keyword>
<comment type="function">
    <text evidence="15">Member of the two-component regulatory system NtrB/NtrC, which controls expression of the nitrogen-regulated (ntr) genes in response to nitrogen limitation. Phosphorylated NtrC binds directly to DNA and stimulates the formation of open promoter-sigma54-RNA polymerase complexes.</text>
</comment>
<evidence type="ECO:0000256" key="8">
    <source>
        <dbReference type="ARBA" id="ARBA00023012"/>
    </source>
</evidence>
<dbReference type="InterPro" id="IPR025943">
    <property type="entry name" value="Sigma_54_int_dom_ATP-bd_2"/>
</dbReference>
<dbReference type="PROSITE" id="PS00688">
    <property type="entry name" value="SIGMA54_INTERACT_3"/>
    <property type="match status" value="1"/>
</dbReference>
<dbReference type="Pfam" id="PF00072">
    <property type="entry name" value="Response_reg"/>
    <property type="match status" value="1"/>
</dbReference>
<sequence length="465" mass="51850">MTDKHNVLVLDDDNSIRWVLDRALRSAGYQTHLCADVPNARNALKKKQFDLVLSDIRMPTGDGVSFLKEIKSEHPELPVVLITAHADLSSAVQSFDHGAFEFVAKPFDVDDLMQIVNRALESQQFDKAPPIESSQGQLIGRSPAMQTVFRAIGRLAKSKFTVLLIGESGTGKERVARALHEHSTRADEPFVAINMAAIPQELIEAELFGYEKGAFTGAAARTTGRFEQADGGTLFLDEIGDMPLTAQTRLLRVLSDGGYYRVGGKELLKADVRVIAATHQNLQTLVQSGKFREDLYHRLNVVRIELPAMRERIEDLELLADQFLSQAAQEAGVNRKRFSEPVLKYLQQLDWPGNVRQLENACRYLTVMAPTDVIQLTDLPEDLSSAQSLETEKPGADWRTLLQAEVRRAALKNDAEKVQALAAESEKLLVDTILDVVDGHRQETARLLGWGRNTLTRYLKKVDDE</sequence>
<dbReference type="EMBL" id="SNYM01000004">
    <property type="protein sequence ID" value="TDQ49534.1"/>
    <property type="molecule type" value="Genomic_DNA"/>
</dbReference>
<evidence type="ECO:0000256" key="6">
    <source>
        <dbReference type="ARBA" id="ARBA00022741"/>
    </source>
</evidence>
<dbReference type="InterPro" id="IPR001789">
    <property type="entry name" value="Sig_transdc_resp-reg_receiver"/>
</dbReference>
<dbReference type="Gene3D" id="1.10.10.60">
    <property type="entry name" value="Homeodomain-like"/>
    <property type="match status" value="1"/>
</dbReference>
<keyword evidence="3 15" id="KW-0963">Cytoplasm</keyword>
<evidence type="ECO:0000259" key="18">
    <source>
        <dbReference type="PROSITE" id="PS50110"/>
    </source>
</evidence>
<dbReference type="SUPFAM" id="SSF52540">
    <property type="entry name" value="P-loop containing nucleoside triphosphate hydrolases"/>
    <property type="match status" value="1"/>
</dbReference>
<dbReference type="RefSeq" id="WP_133589205.1">
    <property type="nucleotide sequence ID" value="NZ_CP037953.1"/>
</dbReference>
<dbReference type="InterPro" id="IPR025944">
    <property type="entry name" value="Sigma_54_int_dom_CS"/>
</dbReference>
<dbReference type="Proteomes" id="UP000295375">
    <property type="component" value="Unassembled WGS sequence"/>
</dbReference>
<evidence type="ECO:0000256" key="7">
    <source>
        <dbReference type="ARBA" id="ARBA00022840"/>
    </source>
</evidence>
<dbReference type="GO" id="GO:0006808">
    <property type="term" value="P:regulation of nitrogen utilization"/>
    <property type="evidence" value="ECO:0007669"/>
    <property type="project" value="UniProtKB-UniRule"/>
</dbReference>
<evidence type="ECO:0000256" key="1">
    <source>
        <dbReference type="ARBA" id="ARBA00004496"/>
    </source>
</evidence>
<dbReference type="FunFam" id="3.40.50.2300:FF:000018">
    <property type="entry name" value="DNA-binding transcriptional regulator NtrC"/>
    <property type="match status" value="1"/>
</dbReference>
<protein>
    <recommendedName>
        <fullName evidence="2 15">DNA-binding transcriptional regulator NtrC</fullName>
    </recommendedName>
    <alternativeName>
        <fullName evidence="15">Nitrogen regulation protein NR(I)</fullName>
    </alternativeName>
</protein>
<evidence type="ECO:0000256" key="12">
    <source>
        <dbReference type="ARBA" id="ARBA00023163"/>
    </source>
</evidence>
<keyword evidence="11 15" id="KW-0010">Activator</keyword>
<organism evidence="19 20">
    <name type="scientific">Permianibacter aggregans</name>
    <dbReference type="NCBI Taxonomy" id="1510150"/>
    <lineage>
        <taxon>Bacteria</taxon>
        <taxon>Pseudomonadati</taxon>
        <taxon>Pseudomonadota</taxon>
        <taxon>Gammaproteobacteria</taxon>
        <taxon>Pseudomonadales</taxon>
        <taxon>Pseudomonadaceae</taxon>
        <taxon>Permianibacter</taxon>
    </lineage>
</organism>
<dbReference type="Pfam" id="PF25601">
    <property type="entry name" value="AAA_lid_14"/>
    <property type="match status" value="1"/>
</dbReference>
<comment type="subcellular location">
    <subcellularLocation>
        <location evidence="1 15">Cytoplasm</location>
    </subcellularLocation>
</comment>
<evidence type="ECO:0000256" key="10">
    <source>
        <dbReference type="ARBA" id="ARBA00023125"/>
    </source>
</evidence>
<dbReference type="GO" id="GO:0006355">
    <property type="term" value="P:regulation of DNA-templated transcription"/>
    <property type="evidence" value="ECO:0007669"/>
    <property type="project" value="InterPro"/>
</dbReference>
<evidence type="ECO:0000256" key="13">
    <source>
        <dbReference type="ARBA" id="ARBA00023231"/>
    </source>
</evidence>
<dbReference type="SMART" id="SM00382">
    <property type="entry name" value="AAA"/>
    <property type="match status" value="1"/>
</dbReference>
<accession>A0A4R6V0L2</accession>
<name>A0A4R6V0L2_9GAMM</name>
<keyword evidence="9 15" id="KW-0805">Transcription regulation</keyword>
<dbReference type="CDD" id="cd00009">
    <property type="entry name" value="AAA"/>
    <property type="match status" value="1"/>
</dbReference>
<dbReference type="SMART" id="SM00448">
    <property type="entry name" value="REC"/>
    <property type="match status" value="1"/>
</dbReference>
<dbReference type="PROSITE" id="PS00675">
    <property type="entry name" value="SIGMA54_INTERACT_1"/>
    <property type="match status" value="1"/>
</dbReference>
<keyword evidence="20" id="KW-1185">Reference proteome</keyword>
<evidence type="ECO:0000256" key="15">
    <source>
        <dbReference type="RuleBase" id="RU365013"/>
    </source>
</evidence>
<keyword evidence="12 15" id="KW-0804">Transcription</keyword>
<dbReference type="InterPro" id="IPR002197">
    <property type="entry name" value="HTH_Fis"/>
</dbReference>
<dbReference type="InterPro" id="IPR058031">
    <property type="entry name" value="AAA_lid_NorR"/>
</dbReference>
<comment type="caution">
    <text evidence="19">The sequence shown here is derived from an EMBL/GenBank/DDBJ whole genome shotgun (WGS) entry which is preliminary data.</text>
</comment>
<dbReference type="Gene3D" id="3.40.50.2300">
    <property type="match status" value="1"/>
</dbReference>
<evidence type="ECO:0000256" key="5">
    <source>
        <dbReference type="ARBA" id="ARBA00022553"/>
    </source>
</evidence>
<keyword evidence="5 14" id="KW-0597">Phosphoprotein</keyword>
<feature type="domain" description="Response regulatory" evidence="18">
    <location>
        <begin position="6"/>
        <end position="120"/>
    </location>
</feature>
<dbReference type="GO" id="GO:0000156">
    <property type="term" value="F:phosphorelay response regulator activity"/>
    <property type="evidence" value="ECO:0007669"/>
    <property type="project" value="UniProtKB-UniRule"/>
</dbReference>
<dbReference type="FunFam" id="3.40.50.300:FF:000006">
    <property type="entry name" value="DNA-binding transcriptional regulator NtrC"/>
    <property type="match status" value="1"/>
</dbReference>
<dbReference type="NCBIfam" id="TIGR01818">
    <property type="entry name" value="ntrC"/>
    <property type="match status" value="1"/>
</dbReference>
<dbReference type="InterPro" id="IPR011006">
    <property type="entry name" value="CheY-like_superfamily"/>
</dbReference>
<dbReference type="Pfam" id="PF00158">
    <property type="entry name" value="Sigma54_activat"/>
    <property type="match status" value="1"/>
</dbReference>
<dbReference type="AlphaFoldDB" id="A0A4R6V0L2"/>
<dbReference type="InterPro" id="IPR010114">
    <property type="entry name" value="Transcript_reg_NtrC"/>
</dbReference>
<dbReference type="Gene3D" id="3.40.50.300">
    <property type="entry name" value="P-loop containing nucleotide triphosphate hydrolases"/>
    <property type="match status" value="1"/>
</dbReference>
<dbReference type="Pfam" id="PF02954">
    <property type="entry name" value="HTH_8"/>
    <property type="match status" value="1"/>
</dbReference>
<dbReference type="InterPro" id="IPR027417">
    <property type="entry name" value="P-loop_NTPase"/>
</dbReference>
<evidence type="ECO:0000256" key="2">
    <source>
        <dbReference type="ARBA" id="ARBA00019059"/>
    </source>
</evidence>
<evidence type="ECO:0000259" key="17">
    <source>
        <dbReference type="PROSITE" id="PS50045"/>
    </source>
</evidence>
<feature type="coiled-coil region" evidence="16">
    <location>
        <begin position="401"/>
        <end position="428"/>
    </location>
</feature>
<keyword evidence="16" id="KW-0175">Coiled coil</keyword>
<proteinExistence type="predicted"/>